<evidence type="ECO:0000256" key="1">
    <source>
        <dbReference type="ARBA" id="ARBA00004141"/>
    </source>
</evidence>
<dbReference type="RefSeq" id="WP_068365508.1">
    <property type="nucleotide sequence ID" value="NZ_CP135915.1"/>
</dbReference>
<comment type="subcellular location">
    <subcellularLocation>
        <location evidence="1">Membrane</location>
        <topology evidence="1">Multi-pass membrane protein</topology>
    </subcellularLocation>
</comment>
<evidence type="ECO:0000256" key="5">
    <source>
        <dbReference type="SAM" id="Phobius"/>
    </source>
</evidence>
<dbReference type="InterPro" id="IPR010432">
    <property type="entry name" value="RDD"/>
</dbReference>
<evidence type="ECO:0000259" key="6">
    <source>
        <dbReference type="Pfam" id="PF06271"/>
    </source>
</evidence>
<keyword evidence="4 5" id="KW-0472">Membrane</keyword>
<dbReference type="Proteomes" id="UP000182054">
    <property type="component" value="Unassembled WGS sequence"/>
</dbReference>
<feature type="domain" description="RDD" evidence="6">
    <location>
        <begin position="44"/>
        <end position="148"/>
    </location>
</feature>
<proteinExistence type="predicted"/>
<protein>
    <submittedName>
        <fullName evidence="7">RDD family protein</fullName>
    </submittedName>
</protein>
<dbReference type="PIRSF" id="PIRSF021697">
    <property type="entry name" value="UCP021697"/>
    <property type="match status" value="1"/>
</dbReference>
<dbReference type="AlphaFoldDB" id="A0A1I0SH33"/>
<keyword evidence="2 5" id="KW-0812">Transmembrane</keyword>
<dbReference type="GeneID" id="85484259"/>
<evidence type="ECO:0000256" key="3">
    <source>
        <dbReference type="ARBA" id="ARBA00022989"/>
    </source>
</evidence>
<sequence length="157" mass="16185">MARATGSWLSGPAAANPGGDHDAQAYQGEYLGLPKTGRGSLAATPRRVAALTIDWLMSMGVSALFLGAALDGGYLSTATLGVWFVLGVLSVSLFSFTPGQFVMGIQVGRIDGPGRVGVVRALVRQVFLAAVVPAVISDIDSRGMHDRATGTALLVAR</sequence>
<evidence type="ECO:0000256" key="4">
    <source>
        <dbReference type="ARBA" id="ARBA00023136"/>
    </source>
</evidence>
<dbReference type="Pfam" id="PF06271">
    <property type="entry name" value="RDD"/>
    <property type="match status" value="1"/>
</dbReference>
<keyword evidence="3 5" id="KW-1133">Transmembrane helix</keyword>
<reference evidence="7 8" key="1">
    <citation type="submission" date="2016-10" db="EMBL/GenBank/DDBJ databases">
        <authorList>
            <person name="de Groot N.N."/>
        </authorList>
    </citation>
    <scope>NUCLEOTIDE SEQUENCE [LARGE SCALE GENOMIC DNA]</scope>
    <source>
        <strain evidence="7 8">DSM 44908</strain>
    </source>
</reference>
<feature type="transmembrane region" description="Helical" evidence="5">
    <location>
        <begin position="82"/>
        <end position="105"/>
    </location>
</feature>
<dbReference type="EMBL" id="FOJN01000001">
    <property type="protein sequence ID" value="SFA38818.1"/>
    <property type="molecule type" value="Genomic_DNA"/>
</dbReference>
<gene>
    <name evidence="7" type="ORF">SAMN05444374_101194</name>
</gene>
<evidence type="ECO:0000256" key="2">
    <source>
        <dbReference type="ARBA" id="ARBA00022692"/>
    </source>
</evidence>
<organism evidence="7 8">
    <name type="scientific">Rhodococcoides kroppenstedtii</name>
    <dbReference type="NCBI Taxonomy" id="293050"/>
    <lineage>
        <taxon>Bacteria</taxon>
        <taxon>Bacillati</taxon>
        <taxon>Actinomycetota</taxon>
        <taxon>Actinomycetes</taxon>
        <taxon>Mycobacteriales</taxon>
        <taxon>Nocardiaceae</taxon>
        <taxon>Rhodococcoides</taxon>
    </lineage>
</organism>
<dbReference type="GO" id="GO:0016020">
    <property type="term" value="C:membrane"/>
    <property type="evidence" value="ECO:0007669"/>
    <property type="project" value="UniProtKB-SubCell"/>
</dbReference>
<dbReference type="InterPro" id="IPR016795">
    <property type="entry name" value="UCP021697"/>
</dbReference>
<feature type="transmembrane region" description="Helical" evidence="5">
    <location>
        <begin position="48"/>
        <end position="70"/>
    </location>
</feature>
<accession>A0A1I0SH33</accession>
<name>A0A1I0SH33_9NOCA</name>
<dbReference type="OrthoDB" id="5187110at2"/>
<evidence type="ECO:0000313" key="8">
    <source>
        <dbReference type="Proteomes" id="UP000182054"/>
    </source>
</evidence>
<evidence type="ECO:0000313" key="7">
    <source>
        <dbReference type="EMBL" id="SFA38818.1"/>
    </source>
</evidence>